<dbReference type="AlphaFoldDB" id="A0A6J4CZH4"/>
<dbReference type="Proteomes" id="UP000317935">
    <property type="component" value="Chromosome"/>
</dbReference>
<feature type="chain" id="PRO_5026808186" description="Lipoprotein" evidence="1">
    <location>
        <begin position="17"/>
        <end position="340"/>
    </location>
</feature>
<protein>
    <recommendedName>
        <fullName evidence="4">Lipoprotein</fullName>
    </recommendedName>
</protein>
<evidence type="ECO:0000313" key="2">
    <source>
        <dbReference type="EMBL" id="BCD70897.1"/>
    </source>
</evidence>
<dbReference type="GeneID" id="56928853"/>
<name>A0A6J4CZH4_9HELI</name>
<organism evidence="2 3">
    <name type="scientific">Helicobacter suis</name>
    <dbReference type="NCBI Taxonomy" id="104628"/>
    <lineage>
        <taxon>Bacteria</taxon>
        <taxon>Pseudomonadati</taxon>
        <taxon>Campylobacterota</taxon>
        <taxon>Epsilonproteobacteria</taxon>
        <taxon>Campylobacterales</taxon>
        <taxon>Helicobacteraceae</taxon>
        <taxon>Helicobacter</taxon>
    </lineage>
</organism>
<feature type="signal peptide" evidence="1">
    <location>
        <begin position="1"/>
        <end position="16"/>
    </location>
</feature>
<dbReference type="RefSeq" id="WP_034375185.1">
    <property type="nucleotide sequence ID" value="NZ_AP019774.1"/>
</dbReference>
<dbReference type="OrthoDB" id="5316244at2"/>
<evidence type="ECO:0000256" key="1">
    <source>
        <dbReference type="SAM" id="SignalP"/>
    </source>
</evidence>
<accession>A0A6J4CZH4</accession>
<gene>
    <name evidence="2" type="ORF">SNTW_15420</name>
</gene>
<keyword evidence="1" id="KW-0732">Signal</keyword>
<dbReference type="PROSITE" id="PS51257">
    <property type="entry name" value="PROKAR_LIPOPROTEIN"/>
    <property type="match status" value="1"/>
</dbReference>
<sequence>MRFILSFLLSSCLLLACKICSTCNWDQWNKLSKTDFLKNRGYDQISFKKEKNEVNIHSQTYSFIHVYGKKADDFHRALCVGVFSASKMQDKFCLEDMEDLLSLKNSQNPDLVELQLFQITKPPTPTTPGQKSPINLVFKLVNGIFYLARFSSGSTVFYQAKGGLQYSLQEINNNLLDKLRQHKKALQTTLAPDNITFPQPVRFQQESYVLIRRITTKEGKFGYPCLNIAQRGQESPNMPLCLKQPGQADFVVKRNYVTLEFFTPLFTNVTRKIMITFIYKGPLLFYLHQYSQQDYDRKGTILGTQIFYRQSFNDPKKEHLITFETFTKYYPNALGQNPCP</sequence>
<proteinExistence type="predicted"/>
<dbReference type="EMBL" id="AP019774">
    <property type="protein sequence ID" value="BCD70897.1"/>
    <property type="molecule type" value="Genomic_DNA"/>
</dbReference>
<reference evidence="2 3" key="1">
    <citation type="submission" date="2019-06" db="EMBL/GenBank/DDBJ databases">
        <title>Complete genome sequence of Helicobacter suis SNTW101c.</title>
        <authorList>
            <person name="Rimbara E."/>
            <person name="Suzuki M."/>
            <person name="Matsui H."/>
            <person name="Nakamura M."/>
            <person name="Mori S."/>
            <person name="Shibayama K."/>
        </authorList>
    </citation>
    <scope>NUCLEOTIDE SEQUENCE [LARGE SCALE GENOMIC DNA]</scope>
    <source>
        <strain evidence="2 3">SNTW101c</strain>
    </source>
</reference>
<evidence type="ECO:0000313" key="3">
    <source>
        <dbReference type="Proteomes" id="UP000317935"/>
    </source>
</evidence>
<evidence type="ECO:0008006" key="4">
    <source>
        <dbReference type="Google" id="ProtNLM"/>
    </source>
</evidence>